<proteinExistence type="predicted"/>
<feature type="compositionally biased region" description="Polar residues" evidence="2">
    <location>
        <begin position="1"/>
        <end position="15"/>
    </location>
</feature>
<feature type="compositionally biased region" description="Basic and acidic residues" evidence="2">
    <location>
        <begin position="688"/>
        <end position="700"/>
    </location>
</feature>
<feature type="compositionally biased region" description="Pro residues" evidence="2">
    <location>
        <begin position="789"/>
        <end position="805"/>
    </location>
</feature>
<feature type="domain" description="FH2" evidence="4">
    <location>
        <begin position="917"/>
        <end position="1342"/>
    </location>
</feature>
<dbReference type="SMART" id="SM00498">
    <property type="entry name" value="FH2"/>
    <property type="match status" value="1"/>
</dbReference>
<feature type="compositionally biased region" description="Low complexity" evidence="2">
    <location>
        <begin position="122"/>
        <end position="146"/>
    </location>
</feature>
<dbReference type="InterPro" id="IPR014768">
    <property type="entry name" value="GBD/FH3_dom"/>
</dbReference>
<keyword evidence="6" id="KW-1185">Reference proteome</keyword>
<dbReference type="SUPFAM" id="SSF48371">
    <property type="entry name" value="ARM repeat"/>
    <property type="match status" value="1"/>
</dbReference>
<evidence type="ECO:0000259" key="3">
    <source>
        <dbReference type="PROSITE" id="PS51232"/>
    </source>
</evidence>
<feature type="region of interest" description="Disordered" evidence="2">
    <location>
        <begin position="782"/>
        <end position="921"/>
    </location>
</feature>
<dbReference type="KEGG" id="ngr:NAEGRDRAFT_81446"/>
<dbReference type="GO" id="GO:0003779">
    <property type="term" value="F:actin binding"/>
    <property type="evidence" value="ECO:0007669"/>
    <property type="project" value="InterPro"/>
</dbReference>
<dbReference type="Pfam" id="PF06371">
    <property type="entry name" value="Drf_GBD"/>
    <property type="match status" value="1"/>
</dbReference>
<dbReference type="RefSeq" id="XP_002671760.1">
    <property type="nucleotide sequence ID" value="XM_002671714.1"/>
</dbReference>
<reference evidence="5 6" key="1">
    <citation type="journal article" date="2010" name="Cell">
        <title>The genome of Naegleria gruberi illuminates early eukaryotic versatility.</title>
        <authorList>
            <person name="Fritz-Laylin L.K."/>
            <person name="Prochnik S.E."/>
            <person name="Ginger M.L."/>
            <person name="Dacks J.B."/>
            <person name="Carpenter M.L."/>
            <person name="Field M.C."/>
            <person name="Kuo A."/>
            <person name="Paredez A."/>
            <person name="Chapman J."/>
            <person name="Pham J."/>
            <person name="Shu S."/>
            <person name="Neupane R."/>
            <person name="Cipriano M."/>
            <person name="Mancuso J."/>
            <person name="Tu H."/>
            <person name="Salamov A."/>
            <person name="Lindquist E."/>
            <person name="Shapiro H."/>
            <person name="Lucas S."/>
            <person name="Grigoriev I.V."/>
            <person name="Cande W.Z."/>
            <person name="Fulton C."/>
            <person name="Rokhsar D.S."/>
            <person name="Dawson S.C."/>
        </authorList>
    </citation>
    <scope>NUCLEOTIDE SEQUENCE [LARGE SCALE GENOMIC DNA]</scope>
    <source>
        <strain evidence="5 6">NEG-M</strain>
    </source>
</reference>
<dbReference type="SMART" id="SM01140">
    <property type="entry name" value="Drf_GBD"/>
    <property type="match status" value="1"/>
</dbReference>
<dbReference type="InterPro" id="IPR016024">
    <property type="entry name" value="ARM-type_fold"/>
</dbReference>
<feature type="domain" description="GBD/FH3" evidence="3">
    <location>
        <begin position="235"/>
        <end position="647"/>
    </location>
</feature>
<dbReference type="PANTHER" id="PTHR46345:SF8">
    <property type="entry name" value="FORMIN 3, ISOFORM B"/>
    <property type="match status" value="1"/>
</dbReference>
<feature type="region of interest" description="Disordered" evidence="2">
    <location>
        <begin position="1"/>
        <end position="146"/>
    </location>
</feature>
<accession>D2VW54</accession>
<dbReference type="OrthoDB" id="1668162at2759"/>
<dbReference type="PANTHER" id="PTHR46345">
    <property type="entry name" value="INVERTED FORMIN-2"/>
    <property type="match status" value="1"/>
</dbReference>
<dbReference type="GO" id="GO:0031267">
    <property type="term" value="F:small GTPase binding"/>
    <property type="evidence" value="ECO:0007669"/>
    <property type="project" value="InterPro"/>
</dbReference>
<feature type="compositionally biased region" description="Basic and acidic residues" evidence="2">
    <location>
        <begin position="1331"/>
        <end position="1360"/>
    </location>
</feature>
<gene>
    <name evidence="5" type="ORF">NAEGRDRAFT_81446</name>
</gene>
<sequence>MSSETPHETGLNNETGKIPPIITRQSSSLGKITTETIITPRTNNQKQEEEAFQVKLASPPANEDESPKRNQDFIPLHSSSSSNTTHQHPTTSKSPNSNNNSSSNIFAQMFAGSGSANGNGSGRKTSPPTTNQSTPPNSKSLSSSSSCFDTLNVESITPSSLNFAANKRRSGNFSAFTGDMVFGEEVHEEKTTPKVTSPTLDSNNFLDMLSPRVSVSSKRMSGIQKLMGGMFGKKDATPPKQISKEEEEDNLIKENHLNKQEQLTLKAINASPSLIIKKFTERNFDLLQLKTISEVLTICSTLSAEEDQSLLEISTTSEEVKYSVWLRGFLNEGGLTSLADCLASTALSTSADEEKETKEVYCLKCIETILNTSDYARGCFFKNKDILRTLVLTLDSNSLELRSQILLLLSVIMNLNVENMDGFELILDALTSFKLIKREPKRFHFLIDSLNFLAGENLEVDDMFNGAIASYVLTTMIFFNSLISVSPNEGVRISLMREWKNLGLHMAVKYIYLKYEVLAEEQNIDKDDEESPLSNIFLQIKAFESVFNSFAEEHDEESSSIKDLDEIDLSSPIDIARSISNYLITLNKDDEASSSSSAHNSFVNILNSMLKLTKFGIISKSKGIEIEEINKSWATVENLLKVAIKEDKVKFTTEKEIELDGLVKTQQRTILDLENEIMNMKKELFQQKQELEKRDAEERSKKRKQTLSSFMNAVTNLSKEETLKLELTKSKEENLTLTDKLKEAEAEKEKLEVQIKEIRVINQRAMQLEEFMKVNNLKLPSETGATGGVPPPPGSTGFVPPPPGGLPSGSGVPPPPGSGIPMPPGMGVPPPPGSGIPMPPGMGIPPPPGSGIPMPPGMGVPPPPGGLPGIPMPPGSGVPMPPGMGMPPPPGMGGLPGMPPPPGMGMLPGVKKPVLPTLPNAKPRRKTKVFFFDTIPQTNIQQTIFIKNGIAEKTNEWIKKIDLGTIEEAFEKVEEKAIATDQPAKKKVEEIILIDGKRSNNISIQFSALKKLDNSETDQMKCARYRNAIIEMDEKTVDDNNIEVLSGCMPLDEEIPVIQKYLDDTKEEEVSEDPDAPKKVIPMAETFFTFLLDIPSPLTRVQSWDFKLKLGSRISAIRPKLDSMLNGCKELQASTKLHDILALILTIGNYINQHAPNKKLQNIYGFKISSLEKMQTMKARDPKQSMLQYLAQVCQDNFPELLTVSNDLSSVQTCTRLQLAPIDQDIKKLQEDTKKTKNFFEKMKKEKNIHPKDRFLEVMEETIGTAQNQLEIIEKSRTTVEENLKLIAALFDEKPQDLLDKPDTFFTQIHNFVESLNKACEDLKAKREKEEKEKQKKLQEETKKKNEKQLGFDKKKELLMQRKKAASSTTATSLLTKPSINATPQSPSFDLSSLKSKTSLLSSLTPTSAKTPTGDEENKLLSVLGKQQEERKKNANNFFAGLMNLAKKEEETKKKPNNLMGLLAKGLTNGQLLKSRTETKNLMDSLK</sequence>
<dbReference type="SUPFAM" id="SSF101447">
    <property type="entry name" value="Formin homology 2 domain (FH2 domain)"/>
    <property type="match status" value="1"/>
</dbReference>
<evidence type="ECO:0000256" key="2">
    <source>
        <dbReference type="SAM" id="MobiDB-lite"/>
    </source>
</evidence>
<feature type="compositionally biased region" description="Low complexity" evidence="2">
    <location>
        <begin position="77"/>
        <end position="104"/>
    </location>
</feature>
<dbReference type="InterPro" id="IPR010473">
    <property type="entry name" value="GTPase-bd"/>
</dbReference>
<dbReference type="OMA" id="IRNDCFI"/>
<protein>
    <submittedName>
        <fullName evidence="5">FH2 domain-containing protein</fullName>
    </submittedName>
</protein>
<dbReference type="GeneID" id="8850813"/>
<dbReference type="PROSITE" id="PS51232">
    <property type="entry name" value="GBD_FH3"/>
    <property type="match status" value="1"/>
</dbReference>
<dbReference type="InterPro" id="IPR010472">
    <property type="entry name" value="FH3_dom"/>
</dbReference>
<feature type="region of interest" description="Disordered" evidence="2">
    <location>
        <begin position="688"/>
        <end position="709"/>
    </location>
</feature>
<evidence type="ECO:0000256" key="1">
    <source>
        <dbReference type="SAM" id="Coils"/>
    </source>
</evidence>
<dbReference type="InterPro" id="IPR015425">
    <property type="entry name" value="FH2_Formin"/>
</dbReference>
<dbReference type="InterPro" id="IPR011989">
    <property type="entry name" value="ARM-like"/>
</dbReference>
<dbReference type="STRING" id="5762.D2VW54"/>
<feature type="compositionally biased region" description="Pro residues" evidence="2">
    <location>
        <begin position="812"/>
        <end position="903"/>
    </location>
</feature>
<dbReference type="Gene3D" id="1.25.10.10">
    <property type="entry name" value="Leucine-rich Repeat Variant"/>
    <property type="match status" value="1"/>
</dbReference>
<dbReference type="Gene3D" id="1.20.58.2220">
    <property type="entry name" value="Formin, FH2 domain"/>
    <property type="match status" value="1"/>
</dbReference>
<dbReference type="InParanoid" id="D2VW54"/>
<organism evidence="6">
    <name type="scientific">Naegleria gruberi</name>
    <name type="common">Amoeba</name>
    <dbReference type="NCBI Taxonomy" id="5762"/>
    <lineage>
        <taxon>Eukaryota</taxon>
        <taxon>Discoba</taxon>
        <taxon>Heterolobosea</taxon>
        <taxon>Tetramitia</taxon>
        <taxon>Eutetramitia</taxon>
        <taxon>Vahlkampfiidae</taxon>
        <taxon>Naegleria</taxon>
    </lineage>
</organism>
<dbReference type="InterPro" id="IPR042201">
    <property type="entry name" value="FH2_Formin_sf"/>
</dbReference>
<feature type="coiled-coil region" evidence="1">
    <location>
        <begin position="727"/>
        <end position="761"/>
    </location>
</feature>
<keyword evidence="1" id="KW-0175">Coiled coil</keyword>
<evidence type="ECO:0000313" key="6">
    <source>
        <dbReference type="Proteomes" id="UP000006671"/>
    </source>
</evidence>
<evidence type="ECO:0000313" key="5">
    <source>
        <dbReference type="EMBL" id="EFC39016.1"/>
    </source>
</evidence>
<dbReference type="Pfam" id="PF02181">
    <property type="entry name" value="FH2"/>
    <property type="match status" value="1"/>
</dbReference>
<name>D2VW54_NAEGR</name>
<dbReference type="GO" id="GO:0030036">
    <property type="term" value="P:actin cytoskeleton organization"/>
    <property type="evidence" value="ECO:0007669"/>
    <property type="project" value="InterPro"/>
</dbReference>
<dbReference type="VEuPathDB" id="AmoebaDB:NAEGRDRAFT_81446"/>
<dbReference type="Proteomes" id="UP000006671">
    <property type="component" value="Unassembled WGS sequence"/>
</dbReference>
<dbReference type="EMBL" id="GG738903">
    <property type="protein sequence ID" value="EFC39016.1"/>
    <property type="molecule type" value="Genomic_DNA"/>
</dbReference>
<dbReference type="eggNOG" id="KOG1922">
    <property type="taxonomic scope" value="Eukaryota"/>
</dbReference>
<feature type="compositionally biased region" description="Polar residues" evidence="2">
    <location>
        <begin position="23"/>
        <end position="45"/>
    </location>
</feature>
<evidence type="ECO:0000259" key="4">
    <source>
        <dbReference type="PROSITE" id="PS51444"/>
    </source>
</evidence>
<feature type="region of interest" description="Disordered" evidence="2">
    <location>
        <begin position="1331"/>
        <end position="1371"/>
    </location>
</feature>
<dbReference type="PROSITE" id="PS51444">
    <property type="entry name" value="FH2"/>
    <property type="match status" value="1"/>
</dbReference>
<dbReference type="SMART" id="SM01139">
    <property type="entry name" value="Drf_FH3"/>
    <property type="match status" value="1"/>
</dbReference>